<sequence length="243" mass="27094">MEGVQMSEDKSSQSANRWDGVGRIWEIIDRLRGENGCPWDRKQTPETVQTYLVEEAHEAAAAIRSGTKEDVAEELGDLLFMVLFLVHLYEEEESFSLEDVCRAICEKMIRRHPHVFGDVRVKSAKDVRSNWEKIKEREKGGKRQGLGIPKTLPALARAYRIRARQEDGGAVSASLEDAVQGIRACVNGLGRTDLRDPDQSRALLGTLLYRTVCLARALGQRPEDSLHAYLDALESSMAGGPDS</sequence>
<dbReference type="InterPro" id="IPR011551">
    <property type="entry name" value="NTP_PyrPHydrolase_MazG"/>
</dbReference>
<dbReference type="STRING" id="1121391.SAMN02745206_00110"/>
<dbReference type="GO" id="GO:0046076">
    <property type="term" value="P:dTTP catabolic process"/>
    <property type="evidence" value="ECO:0007669"/>
    <property type="project" value="TreeGrafter"/>
</dbReference>
<protein>
    <submittedName>
        <fullName evidence="2">Tetrapyrrole methylase family protein / MazG family protein</fullName>
    </submittedName>
</protein>
<dbReference type="FunFam" id="1.10.287.1080:FF:000001">
    <property type="entry name" value="Nucleoside triphosphate pyrophosphohydrolase"/>
    <property type="match status" value="1"/>
</dbReference>
<dbReference type="GO" id="GO:0046061">
    <property type="term" value="P:dATP catabolic process"/>
    <property type="evidence" value="ECO:0007669"/>
    <property type="project" value="TreeGrafter"/>
</dbReference>
<dbReference type="GO" id="GO:0047429">
    <property type="term" value="F:nucleoside triphosphate diphosphatase activity"/>
    <property type="evidence" value="ECO:0007669"/>
    <property type="project" value="TreeGrafter"/>
</dbReference>
<dbReference type="GO" id="GO:0046081">
    <property type="term" value="P:dUTP catabolic process"/>
    <property type="evidence" value="ECO:0007669"/>
    <property type="project" value="TreeGrafter"/>
</dbReference>
<dbReference type="PANTHER" id="PTHR30522:SF0">
    <property type="entry name" value="NUCLEOSIDE TRIPHOSPHATE PYROPHOSPHOHYDROLASE"/>
    <property type="match status" value="1"/>
</dbReference>
<gene>
    <name evidence="2" type="ORF">SAMN02745206_00110</name>
</gene>
<evidence type="ECO:0000313" key="3">
    <source>
        <dbReference type="Proteomes" id="UP000184076"/>
    </source>
</evidence>
<dbReference type="GO" id="GO:0006950">
    <property type="term" value="P:response to stress"/>
    <property type="evidence" value="ECO:0007669"/>
    <property type="project" value="UniProtKB-ARBA"/>
</dbReference>
<keyword evidence="2" id="KW-0808">Transferase</keyword>
<dbReference type="GO" id="GO:0046052">
    <property type="term" value="P:UTP catabolic process"/>
    <property type="evidence" value="ECO:0007669"/>
    <property type="project" value="TreeGrafter"/>
</dbReference>
<dbReference type="Proteomes" id="UP000184076">
    <property type="component" value="Unassembled WGS sequence"/>
</dbReference>
<dbReference type="InterPro" id="IPR004518">
    <property type="entry name" value="MazG-like_dom"/>
</dbReference>
<dbReference type="GO" id="GO:0006203">
    <property type="term" value="P:dGTP catabolic process"/>
    <property type="evidence" value="ECO:0007669"/>
    <property type="project" value="TreeGrafter"/>
</dbReference>
<proteinExistence type="predicted"/>
<feature type="domain" description="NTP pyrophosphohydrolase MazG-like" evidence="1">
    <location>
        <begin position="43"/>
        <end position="116"/>
    </location>
</feature>
<reference evidence="3" key="1">
    <citation type="submission" date="2016-11" db="EMBL/GenBank/DDBJ databases">
        <authorList>
            <person name="Varghese N."/>
            <person name="Submissions S."/>
        </authorList>
    </citation>
    <scope>NUCLEOTIDE SEQUENCE [LARGE SCALE GENOMIC DNA]</scope>
    <source>
        <strain evidence="3">DSM 9756</strain>
    </source>
</reference>
<dbReference type="EMBL" id="FQVB01000003">
    <property type="protein sequence ID" value="SHE32106.1"/>
    <property type="molecule type" value="Genomic_DNA"/>
</dbReference>
<keyword evidence="3" id="KW-1185">Reference proteome</keyword>
<dbReference type="InterPro" id="IPR048015">
    <property type="entry name" value="NTP-PPase_MazG-like_N"/>
</dbReference>
<evidence type="ECO:0000259" key="1">
    <source>
        <dbReference type="Pfam" id="PF03819"/>
    </source>
</evidence>
<dbReference type="GO" id="GO:0032259">
    <property type="term" value="P:methylation"/>
    <property type="evidence" value="ECO:0007669"/>
    <property type="project" value="UniProtKB-KW"/>
</dbReference>
<accession>A0A1M4SIT8</accession>
<dbReference type="Pfam" id="PF03819">
    <property type="entry name" value="MazG"/>
    <property type="match status" value="1"/>
</dbReference>
<dbReference type="SUPFAM" id="SSF101386">
    <property type="entry name" value="all-alpha NTP pyrophosphatases"/>
    <property type="match status" value="1"/>
</dbReference>
<dbReference type="AlphaFoldDB" id="A0A1M4SIT8"/>
<keyword evidence="2" id="KW-0489">Methyltransferase</keyword>
<dbReference type="GO" id="GO:0008168">
    <property type="term" value="F:methyltransferase activity"/>
    <property type="evidence" value="ECO:0007669"/>
    <property type="project" value="UniProtKB-KW"/>
</dbReference>
<dbReference type="CDD" id="cd11528">
    <property type="entry name" value="NTP-PPase_MazG_Nterm"/>
    <property type="match status" value="1"/>
</dbReference>
<dbReference type="NCBIfam" id="TIGR00444">
    <property type="entry name" value="mazG"/>
    <property type="match status" value="1"/>
</dbReference>
<dbReference type="GO" id="GO:0046047">
    <property type="term" value="P:TTP catabolic process"/>
    <property type="evidence" value="ECO:0007669"/>
    <property type="project" value="TreeGrafter"/>
</dbReference>
<dbReference type="Gene3D" id="1.10.287.1080">
    <property type="entry name" value="MazG-like"/>
    <property type="match status" value="2"/>
</dbReference>
<evidence type="ECO:0000313" key="2">
    <source>
        <dbReference type="EMBL" id="SHE32106.1"/>
    </source>
</evidence>
<name>A0A1M4SIT8_9BACT</name>
<dbReference type="PANTHER" id="PTHR30522">
    <property type="entry name" value="NUCLEOSIDE TRIPHOSPHATE PYROPHOSPHOHYDROLASE"/>
    <property type="match status" value="1"/>
</dbReference>
<organism evidence="2 3">
    <name type="scientific">Desulfacinum infernum DSM 9756</name>
    <dbReference type="NCBI Taxonomy" id="1121391"/>
    <lineage>
        <taxon>Bacteria</taxon>
        <taxon>Pseudomonadati</taxon>
        <taxon>Thermodesulfobacteriota</taxon>
        <taxon>Syntrophobacteria</taxon>
        <taxon>Syntrophobacterales</taxon>
        <taxon>Syntrophobacteraceae</taxon>
        <taxon>Desulfacinum</taxon>
    </lineage>
</organism>